<sequence length="368" mass="40571">MRKQIANKAKPWKSYGVDAYLTQAACLATHTTKSVNTNAAGDGVRVQVEKNTEMPYVCVRFGRDPVDLDYTNGATASPVTEQIDAVLKADFHQFSNVDQTECAVIQEQVLPLLQNSSSTGPSISISPRLRQILVDDGNGSDISLTPLHSGGLSRRLQVILDRELAGIAAEAGQGTRAFFDDVVMKVGGDKGQNAGRVHLIGAMQKAYRFAVPVDNKDPGIRKAFFIWNRGVPFWIPRVLLEGYVNFLFTLKKSDDRKKQSLQRTKSRMGEEFIHMEAIVNSVLSRADRYAEQVRPYVGSILDGFASPDLPLLQRGLLDRNLRTDAWKDVFASKLAQSIASAKTKEDKLVVGISGRSADSLRSYILEVL</sequence>
<keyword evidence="2" id="KW-1185">Reference proteome</keyword>
<dbReference type="EMBL" id="CP127526">
    <property type="protein sequence ID" value="XRI74617.1"/>
    <property type="molecule type" value="Genomic_DNA"/>
</dbReference>
<reference evidence="1 2" key="1">
    <citation type="journal article" date="2021" name="ISME J.">
        <title>Genomic evolution of the class Acidithiobacillia: deep-branching Proteobacteria living in extreme acidic conditions.</title>
        <authorList>
            <person name="Moya-Beltran A."/>
            <person name="Beard S."/>
            <person name="Rojas-Villalobos C."/>
            <person name="Issotta F."/>
            <person name="Gallardo Y."/>
            <person name="Ulloa R."/>
            <person name="Giaveno A."/>
            <person name="Degli Esposti M."/>
            <person name="Johnson D.B."/>
            <person name="Quatrini R."/>
        </authorList>
    </citation>
    <scope>NUCLEOTIDE SEQUENCE [LARGE SCALE GENOMIC DNA]</scope>
    <source>
        <strain evidence="1 2">GG1-14</strain>
    </source>
</reference>
<organism evidence="1 2">
    <name type="scientific">Acidithiobacillus montserratensis</name>
    <dbReference type="NCBI Taxonomy" id="2729135"/>
    <lineage>
        <taxon>Bacteria</taxon>
        <taxon>Pseudomonadati</taxon>
        <taxon>Pseudomonadota</taxon>
        <taxon>Acidithiobacillia</taxon>
        <taxon>Acidithiobacillales</taxon>
        <taxon>Acidithiobacillaceae</taxon>
        <taxon>Acidithiobacillus</taxon>
    </lineage>
</organism>
<protein>
    <submittedName>
        <fullName evidence="1">Uncharacterized protein</fullName>
    </submittedName>
</protein>
<dbReference type="Proteomes" id="UP001195965">
    <property type="component" value="Chromosome"/>
</dbReference>
<name>A0ACD5HIZ9_9PROT</name>
<evidence type="ECO:0000313" key="2">
    <source>
        <dbReference type="Proteomes" id="UP001195965"/>
    </source>
</evidence>
<evidence type="ECO:0000313" key="1">
    <source>
        <dbReference type="EMBL" id="XRI74617.1"/>
    </source>
</evidence>
<gene>
    <name evidence="1" type="ORF">HHS34_005345</name>
</gene>
<accession>A0ACD5HIZ9</accession>
<proteinExistence type="predicted"/>